<dbReference type="OrthoDB" id="6235964at2759"/>
<evidence type="ECO:0000256" key="1">
    <source>
        <dbReference type="ARBA" id="ARBA00005224"/>
    </source>
</evidence>
<dbReference type="InterPro" id="IPR036291">
    <property type="entry name" value="NAD(P)-bd_dom_sf"/>
</dbReference>
<accession>A0A814RIZ2</accession>
<dbReference type="Pfam" id="PF04321">
    <property type="entry name" value="RmlD_sub_bind"/>
    <property type="match status" value="1"/>
</dbReference>
<evidence type="ECO:0000313" key="11">
    <source>
        <dbReference type="EMBL" id="CAF4171939.1"/>
    </source>
</evidence>
<name>A0A814RIZ2_9BILA</name>
<evidence type="ECO:0000256" key="4">
    <source>
        <dbReference type="ARBA" id="ARBA00029977"/>
    </source>
</evidence>
<dbReference type="Proteomes" id="UP000681722">
    <property type="component" value="Unassembled WGS sequence"/>
</dbReference>
<evidence type="ECO:0000313" key="9">
    <source>
        <dbReference type="EMBL" id="CAF1362072.1"/>
    </source>
</evidence>
<evidence type="ECO:0000256" key="6">
    <source>
        <dbReference type="ARBA" id="ARBA00046786"/>
    </source>
</evidence>
<dbReference type="EMBL" id="CAJNOQ010006412">
    <property type="protein sequence ID" value="CAF1134237.1"/>
    <property type="molecule type" value="Genomic_DNA"/>
</dbReference>
<dbReference type="UniPathway" id="UPA00315">
    <property type="reaction ID" value="UER00080"/>
</dbReference>
<keyword evidence="12" id="KW-1185">Reference proteome</keyword>
<evidence type="ECO:0000313" key="8">
    <source>
        <dbReference type="EMBL" id="CAF1134237.1"/>
    </source>
</evidence>
<dbReference type="Gene3D" id="3.40.50.720">
    <property type="entry name" value="NAD(P)-binding Rossmann-like Domain"/>
    <property type="match status" value="1"/>
</dbReference>
<evidence type="ECO:0000256" key="3">
    <source>
        <dbReference type="ARBA" id="ARBA00021596"/>
    </source>
</evidence>
<dbReference type="Proteomes" id="UP000663829">
    <property type="component" value="Unassembled WGS sequence"/>
</dbReference>
<evidence type="ECO:0000259" key="7">
    <source>
        <dbReference type="Pfam" id="PF04321"/>
    </source>
</evidence>
<evidence type="ECO:0000313" key="10">
    <source>
        <dbReference type="EMBL" id="CAF3898014.1"/>
    </source>
</evidence>
<comment type="function">
    <text evidence="5">Regulatory subunit of S-adenosylmethionine synthetase 2, an enzyme that catalyzes the formation of S-adenosylmethionine from methionine and ATP. Regulates MAT2A catalytic activity by changing its kinetic properties, increasing its affinity for L-methionine. Can bind NADP (in vitro).</text>
</comment>
<dbReference type="InterPro" id="IPR005913">
    <property type="entry name" value="dTDP_dehydrorham_reduct"/>
</dbReference>
<evidence type="ECO:0000256" key="5">
    <source>
        <dbReference type="ARBA" id="ARBA00045998"/>
    </source>
</evidence>
<dbReference type="SUPFAM" id="SSF51735">
    <property type="entry name" value="NAD(P)-binding Rossmann-fold domains"/>
    <property type="match status" value="1"/>
</dbReference>
<comment type="similarity">
    <text evidence="2">Belongs to the dTDP-4-dehydrorhamnose reductase family. MAT2B subfamily.</text>
</comment>
<comment type="caution">
    <text evidence="8">The sequence shown here is derived from an EMBL/GenBank/DDBJ whole genome shotgun (WGS) entry which is preliminary data.</text>
</comment>
<protein>
    <recommendedName>
        <fullName evidence="3">Methionine adenosyltransferase 2 subunit beta</fullName>
    </recommendedName>
    <alternativeName>
        <fullName evidence="4">Methionine adenosyltransferase II beta</fullName>
    </alternativeName>
</protein>
<feature type="domain" description="RmlD-like substrate binding" evidence="7">
    <location>
        <begin position="1"/>
        <end position="270"/>
    </location>
</feature>
<comment type="pathway">
    <text evidence="1">Amino-acid biosynthesis; S-adenosyl-L-methionine biosynthesis; S-adenosyl-L-methionine from L-methionine: step 1/1.</text>
</comment>
<dbReference type="PANTHER" id="PTHR10491">
    <property type="entry name" value="DTDP-4-DEHYDRORHAMNOSE REDUCTASE"/>
    <property type="match status" value="1"/>
</dbReference>
<dbReference type="Proteomes" id="UP000682733">
    <property type="component" value="Unassembled WGS sequence"/>
</dbReference>
<evidence type="ECO:0000256" key="2">
    <source>
        <dbReference type="ARBA" id="ARBA00008656"/>
    </source>
</evidence>
<sequence length="289" mass="32918">MKVFILGASGLVGSNCQKYFETQGWNVTGSYFSFPVPNAVYYNTLDPNNSKNYDIIGWKPDVIVHCGALTNVDYCETHESESYQQTVESTKQAISLARQCQARLVYISTDYVFDGISGPYRENDATNPISIYGKHKLEAEQLSISQLKDTLVLRITNVYGDEIRGKNFVARIVDQCKKNQALTLKLPYDQYATPVNAWDIARAMFILLQDQKHGIYHIASTEYMNRVELASRILLYFPQAQYDLQPLSTENLKQQAARPLNGGLLKIKFSNEYPNFLFNSLDNYLRSII</sequence>
<dbReference type="EMBL" id="CAJOBC010006412">
    <property type="protein sequence ID" value="CAF3898014.1"/>
    <property type="molecule type" value="Genomic_DNA"/>
</dbReference>
<gene>
    <name evidence="8" type="ORF">GPM918_LOCUS20354</name>
    <name evidence="9" type="ORF">OVA965_LOCUS31287</name>
    <name evidence="10" type="ORF">SRO942_LOCUS20351</name>
    <name evidence="11" type="ORF">TMI583_LOCUS32111</name>
</gene>
<dbReference type="GO" id="GO:0006556">
    <property type="term" value="P:S-adenosylmethionine biosynthetic process"/>
    <property type="evidence" value="ECO:0007669"/>
    <property type="project" value="UniProtKB-UniPathway"/>
</dbReference>
<evidence type="ECO:0000313" key="12">
    <source>
        <dbReference type="Proteomes" id="UP000663829"/>
    </source>
</evidence>
<dbReference type="PANTHER" id="PTHR10491:SF4">
    <property type="entry name" value="METHIONINE ADENOSYLTRANSFERASE 2 SUBUNIT BETA"/>
    <property type="match status" value="1"/>
</dbReference>
<comment type="subunit">
    <text evidence="6">Heterotrimer; composed of a catalytic MAT2A homodimer that binds one regulatory MAT2B chain. Heterohexamer; composed of a central, catalytic MAT2A homotetramer flanked on either side by a regulatory MAT2B chain. NADP binding increases the affinity for MAT2A.</text>
</comment>
<dbReference type="EMBL" id="CAJNOK010023395">
    <property type="protein sequence ID" value="CAF1362072.1"/>
    <property type="molecule type" value="Genomic_DNA"/>
</dbReference>
<dbReference type="AlphaFoldDB" id="A0A814RIZ2"/>
<dbReference type="EMBL" id="CAJOBA010045047">
    <property type="protein sequence ID" value="CAF4171939.1"/>
    <property type="molecule type" value="Genomic_DNA"/>
</dbReference>
<organism evidence="8 12">
    <name type="scientific">Didymodactylos carnosus</name>
    <dbReference type="NCBI Taxonomy" id="1234261"/>
    <lineage>
        <taxon>Eukaryota</taxon>
        <taxon>Metazoa</taxon>
        <taxon>Spiralia</taxon>
        <taxon>Gnathifera</taxon>
        <taxon>Rotifera</taxon>
        <taxon>Eurotatoria</taxon>
        <taxon>Bdelloidea</taxon>
        <taxon>Philodinida</taxon>
        <taxon>Philodinidae</taxon>
        <taxon>Didymodactylos</taxon>
    </lineage>
</organism>
<dbReference type="CDD" id="cd05254">
    <property type="entry name" value="dTDP_HR_like_SDR_e"/>
    <property type="match status" value="1"/>
</dbReference>
<dbReference type="Proteomes" id="UP000677228">
    <property type="component" value="Unassembled WGS sequence"/>
</dbReference>
<proteinExistence type="inferred from homology"/>
<reference evidence="8" key="1">
    <citation type="submission" date="2021-02" db="EMBL/GenBank/DDBJ databases">
        <authorList>
            <person name="Nowell W R."/>
        </authorList>
    </citation>
    <scope>NUCLEOTIDE SEQUENCE</scope>
</reference>
<dbReference type="InterPro" id="IPR029903">
    <property type="entry name" value="RmlD-like-bd"/>
</dbReference>